<comment type="catalytic activity">
    <reaction evidence="3">
        <text>D-glucose + ATP = D-glucose 6-phosphate + ADP + H(+)</text>
        <dbReference type="Rhea" id="RHEA:17825"/>
        <dbReference type="ChEBI" id="CHEBI:4167"/>
        <dbReference type="ChEBI" id="CHEBI:15378"/>
        <dbReference type="ChEBI" id="CHEBI:30616"/>
        <dbReference type="ChEBI" id="CHEBI:61548"/>
        <dbReference type="ChEBI" id="CHEBI:456216"/>
        <dbReference type="EC" id="2.7.1.2"/>
    </reaction>
</comment>
<dbReference type="Gene3D" id="3.40.367.20">
    <property type="match status" value="1"/>
</dbReference>
<evidence type="ECO:0000256" key="3">
    <source>
        <dbReference type="HAMAP-Rule" id="MF_00524"/>
    </source>
</evidence>
<dbReference type="GO" id="GO:0005524">
    <property type="term" value="F:ATP binding"/>
    <property type="evidence" value="ECO:0007669"/>
    <property type="project" value="UniProtKB-UniRule"/>
</dbReference>
<dbReference type="RefSeq" id="WP_173063238.1">
    <property type="nucleotide sequence ID" value="NZ_AP022853.1"/>
</dbReference>
<dbReference type="Gene3D" id="3.30.420.40">
    <property type="match status" value="1"/>
</dbReference>
<dbReference type="KEGG" id="slac:SKTS_16840"/>
<dbReference type="EC" id="2.7.1.2" evidence="3"/>
<dbReference type="GO" id="GO:0005536">
    <property type="term" value="F:D-glucose binding"/>
    <property type="evidence" value="ECO:0007669"/>
    <property type="project" value="InterPro"/>
</dbReference>
<organism evidence="5 6">
    <name type="scientific">Sulfurimicrobium lacus</name>
    <dbReference type="NCBI Taxonomy" id="2715678"/>
    <lineage>
        <taxon>Bacteria</taxon>
        <taxon>Pseudomonadati</taxon>
        <taxon>Pseudomonadota</taxon>
        <taxon>Betaproteobacteria</taxon>
        <taxon>Nitrosomonadales</taxon>
        <taxon>Sulfuricellaceae</taxon>
        <taxon>Sulfurimicrobium</taxon>
    </lineage>
</organism>
<keyword evidence="3" id="KW-0067">ATP-binding</keyword>
<dbReference type="NCBIfam" id="NF001415">
    <property type="entry name" value="PRK00292.1-2"/>
    <property type="match status" value="1"/>
</dbReference>
<reference evidence="6" key="1">
    <citation type="submission" date="2020-03" db="EMBL/GenBank/DDBJ databases">
        <title>Complete genome sequence of sulfur-oxidizing bacterium skT11.</title>
        <authorList>
            <person name="Kanda M."/>
            <person name="Kojima H."/>
            <person name="Fukui M."/>
        </authorList>
    </citation>
    <scope>NUCLEOTIDE SEQUENCE [LARGE SCALE GENOMIC DNA]</scope>
    <source>
        <strain evidence="6">skT11</strain>
    </source>
</reference>
<proteinExistence type="inferred from homology"/>
<dbReference type="Proteomes" id="UP000502260">
    <property type="component" value="Chromosome"/>
</dbReference>
<name>A0A6F8VAQ9_9PROT</name>
<keyword evidence="1 3" id="KW-0808">Transferase</keyword>
<dbReference type="NCBIfam" id="TIGR00749">
    <property type="entry name" value="glk"/>
    <property type="match status" value="1"/>
</dbReference>
<dbReference type="AlphaFoldDB" id="A0A6F8VAQ9"/>
<protein>
    <recommendedName>
        <fullName evidence="3">Glucokinase</fullName>
        <ecNumber evidence="3">2.7.1.2</ecNumber>
    </recommendedName>
    <alternativeName>
        <fullName evidence="3">Glucose kinase</fullName>
    </alternativeName>
</protein>
<keyword evidence="3" id="KW-0324">Glycolysis</keyword>
<evidence type="ECO:0000256" key="1">
    <source>
        <dbReference type="ARBA" id="ARBA00022679"/>
    </source>
</evidence>
<dbReference type="InterPro" id="IPR003836">
    <property type="entry name" value="Glucokinase"/>
</dbReference>
<keyword evidence="6" id="KW-1185">Reference proteome</keyword>
<evidence type="ECO:0000256" key="4">
    <source>
        <dbReference type="RuleBase" id="RU004046"/>
    </source>
</evidence>
<dbReference type="CDD" id="cd24008">
    <property type="entry name" value="ASKHA_NBD_GLK"/>
    <property type="match status" value="1"/>
</dbReference>
<dbReference type="PANTHER" id="PTHR47363">
    <property type="entry name" value="GLUCOKINASE"/>
    <property type="match status" value="1"/>
</dbReference>
<dbReference type="SUPFAM" id="SSF53067">
    <property type="entry name" value="Actin-like ATPase domain"/>
    <property type="match status" value="1"/>
</dbReference>
<evidence type="ECO:0000313" key="6">
    <source>
        <dbReference type="Proteomes" id="UP000502260"/>
    </source>
</evidence>
<gene>
    <name evidence="3 5" type="primary">glk</name>
    <name evidence="5" type="ORF">SKTS_16840</name>
</gene>
<dbReference type="HAMAP" id="MF_00524">
    <property type="entry name" value="Glucokinase"/>
    <property type="match status" value="1"/>
</dbReference>
<dbReference type="Pfam" id="PF02685">
    <property type="entry name" value="Glucokinase"/>
    <property type="match status" value="1"/>
</dbReference>
<dbReference type="PANTHER" id="PTHR47363:SF1">
    <property type="entry name" value="GLUCOKINASE"/>
    <property type="match status" value="1"/>
</dbReference>
<sequence length="340" mass="35695">MTKLVLAGDIGGTKTLLQLVEVQGDTRHMVYERRFDSAAHGDFNGIVGEFVYAAGFISAAAQPIVAACFGVAGPIHGQSAKITNLPWSINAGAVGAEFGIAKVHLINDFAAVGYGIEALHPDDLATLQAGEDEPHGTRAVLGAGTGLGEGLLLWRGDHYEALPSEGGHVDFAPADSEQVGLLNYLQPLFGHVSYERILSGSGLVKIFEYVTEHGLAKATPQLQAAMLEIDPAAVISEYGLDERDPAALKALDMFVAIYGAQAGNLALTLLASGGVYVAGGIAPKIIAKLKRGGFVRAFNDKGRFAALLQRIPVRVVMNQKVGLMGAALVASRLADRNQVE</sequence>
<keyword evidence="2 3" id="KW-0418">Kinase</keyword>
<dbReference type="GO" id="GO:0006096">
    <property type="term" value="P:glycolytic process"/>
    <property type="evidence" value="ECO:0007669"/>
    <property type="project" value="UniProtKB-UniRule"/>
</dbReference>
<dbReference type="GO" id="GO:0005737">
    <property type="term" value="C:cytoplasm"/>
    <property type="evidence" value="ECO:0007669"/>
    <property type="project" value="UniProtKB-SubCell"/>
</dbReference>
<keyword evidence="3" id="KW-0547">Nucleotide-binding</keyword>
<accession>A0A6F8VAQ9</accession>
<dbReference type="GO" id="GO:0004340">
    <property type="term" value="F:glucokinase activity"/>
    <property type="evidence" value="ECO:0007669"/>
    <property type="project" value="UniProtKB-UniRule"/>
</dbReference>
<dbReference type="InterPro" id="IPR043129">
    <property type="entry name" value="ATPase_NBD"/>
</dbReference>
<comment type="similarity">
    <text evidence="3 4">Belongs to the bacterial glucokinase family.</text>
</comment>
<comment type="subcellular location">
    <subcellularLocation>
        <location evidence="3">Cytoplasm</location>
    </subcellularLocation>
</comment>
<evidence type="ECO:0000313" key="5">
    <source>
        <dbReference type="EMBL" id="BCB26798.1"/>
    </source>
</evidence>
<evidence type="ECO:0000256" key="2">
    <source>
        <dbReference type="ARBA" id="ARBA00022777"/>
    </source>
</evidence>
<keyword evidence="3" id="KW-0963">Cytoplasm</keyword>
<feature type="binding site" evidence="3">
    <location>
        <begin position="8"/>
        <end position="13"/>
    </location>
    <ligand>
        <name>ATP</name>
        <dbReference type="ChEBI" id="CHEBI:30616"/>
    </ligand>
</feature>
<dbReference type="EMBL" id="AP022853">
    <property type="protein sequence ID" value="BCB26798.1"/>
    <property type="molecule type" value="Genomic_DNA"/>
</dbReference>